<dbReference type="GO" id="GO:0005886">
    <property type="term" value="C:plasma membrane"/>
    <property type="evidence" value="ECO:0007669"/>
    <property type="project" value="TreeGrafter"/>
</dbReference>
<evidence type="ECO:0000256" key="1">
    <source>
        <dbReference type="SAM" id="Phobius"/>
    </source>
</evidence>
<proteinExistence type="predicted"/>
<dbReference type="GO" id="GO:0043709">
    <property type="term" value="P:cell adhesion involved in single-species biofilm formation"/>
    <property type="evidence" value="ECO:0007669"/>
    <property type="project" value="TreeGrafter"/>
</dbReference>
<organism evidence="3">
    <name type="scientific">Meiothermus ruber</name>
    <dbReference type="NCBI Taxonomy" id="277"/>
    <lineage>
        <taxon>Bacteria</taxon>
        <taxon>Thermotogati</taxon>
        <taxon>Deinococcota</taxon>
        <taxon>Deinococci</taxon>
        <taxon>Thermales</taxon>
        <taxon>Thermaceae</taxon>
        <taxon>Meiothermus</taxon>
    </lineage>
</organism>
<dbReference type="SUPFAM" id="SSF55781">
    <property type="entry name" value="GAF domain-like"/>
    <property type="match status" value="3"/>
</dbReference>
<dbReference type="InterPro" id="IPR043128">
    <property type="entry name" value="Rev_trsase/Diguanyl_cyclase"/>
</dbReference>
<dbReference type="InterPro" id="IPR029787">
    <property type="entry name" value="Nucleotide_cyclase"/>
</dbReference>
<dbReference type="GO" id="GO:0052621">
    <property type="term" value="F:diguanylate cyclase activity"/>
    <property type="evidence" value="ECO:0007669"/>
    <property type="project" value="TreeGrafter"/>
</dbReference>
<name>A0A7C3DEJ2_MEIRU</name>
<keyword evidence="1" id="KW-0812">Transmembrane</keyword>
<dbReference type="PANTHER" id="PTHR45138:SF9">
    <property type="entry name" value="DIGUANYLATE CYCLASE DGCM-RELATED"/>
    <property type="match status" value="1"/>
</dbReference>
<dbReference type="PROSITE" id="PS50887">
    <property type="entry name" value="GGDEF"/>
    <property type="match status" value="1"/>
</dbReference>
<dbReference type="SMART" id="SM00065">
    <property type="entry name" value="GAF"/>
    <property type="match status" value="2"/>
</dbReference>
<dbReference type="SMART" id="SM00267">
    <property type="entry name" value="GGDEF"/>
    <property type="match status" value="1"/>
</dbReference>
<keyword evidence="1" id="KW-0472">Membrane</keyword>
<dbReference type="InterPro" id="IPR029016">
    <property type="entry name" value="GAF-like_dom_sf"/>
</dbReference>
<protein>
    <submittedName>
        <fullName evidence="3">Diguanylate cyclase</fullName>
    </submittedName>
</protein>
<dbReference type="InterPro" id="IPR003018">
    <property type="entry name" value="GAF"/>
</dbReference>
<dbReference type="Gene3D" id="3.30.450.40">
    <property type="match status" value="3"/>
</dbReference>
<dbReference type="InterPro" id="IPR000160">
    <property type="entry name" value="GGDEF_dom"/>
</dbReference>
<dbReference type="InterPro" id="IPR050469">
    <property type="entry name" value="Diguanylate_Cyclase"/>
</dbReference>
<keyword evidence="1" id="KW-1133">Transmembrane helix</keyword>
<dbReference type="Pfam" id="PF00990">
    <property type="entry name" value="GGDEF"/>
    <property type="match status" value="1"/>
</dbReference>
<dbReference type="CDD" id="cd01949">
    <property type="entry name" value="GGDEF"/>
    <property type="match status" value="1"/>
</dbReference>
<dbReference type="Gene3D" id="3.30.70.270">
    <property type="match status" value="1"/>
</dbReference>
<dbReference type="Pfam" id="PF01590">
    <property type="entry name" value="GAF"/>
    <property type="match status" value="1"/>
</dbReference>
<dbReference type="SUPFAM" id="SSF55073">
    <property type="entry name" value="Nucleotide cyclase"/>
    <property type="match status" value="1"/>
</dbReference>
<evidence type="ECO:0000259" key="2">
    <source>
        <dbReference type="PROSITE" id="PS50887"/>
    </source>
</evidence>
<comment type="caution">
    <text evidence="3">The sequence shown here is derived from an EMBL/GenBank/DDBJ whole genome shotgun (WGS) entry which is preliminary data.</text>
</comment>
<sequence length="755" mass="82714">MNRAFNRPMIGLLYGSIALCALAFALLSDFLAPHHIYRLPFLMIFSATTASIYGLSWGILAAGASALLLALSSGVQAMDGVLLLLSAVIANGVGGSLRTAHRHAKALARSHQLIAEALEVLPALDSRHALLASLPKRLTDFVTGGHASVWVSQERSLRLLASSPDIGIRELSTQSVVGRAFREGQPQYVPDVRQEPHFVATPGLATVAELALPLFERGEVVAVFNLEKDRPFLPEEVDGFIRFAEAVSLQLDRLADLEARRLLSDLSVELQKVGSLQEAAQMALALLLRSLSLEAGVVWEARGAQMQALAYSNVSEPTLLKVLQEGLPYGQGLAWDVYASGKPFFTQHYADEPRGVPALRAVGWRTFVAHPVPTHGAQRSRYVLVIGTPHERTWRKAEQELLLLFCRTLGIGFDRLIEKNWHECVGHLMQELLEEPSENLYHMMLVEAIEQVPGSEAGSLLVLDGGLYCYKAAVGYDLVGLHTAPSSPADMLRWYGLGEESAHLGIPRVISSETTVIPEYSHQTASADIMDTAGRVHEIQANLCLPIAYRGEVLAYLNLDNLHDPQAFGEDSLRAAQFFAAPLATLLHDIRTHRLLEEAALTDALTKLPNRRAFDKVLAEELERAVRYGYPLALAVMDLKGFKAVNDSLGHATGDMALSQVAQLLEKERRAGDHLFRWGGDEFAAIFPHTDKTEAIAVATRYAQVVESIRFDKHRLGVRIGLAAYPEDGLTPDRLLITADNRMYEAKALGVSLKS</sequence>
<accession>A0A7C3DEJ2</accession>
<feature type="transmembrane region" description="Helical" evidence="1">
    <location>
        <begin position="41"/>
        <end position="69"/>
    </location>
</feature>
<feature type="domain" description="GGDEF" evidence="2">
    <location>
        <begin position="630"/>
        <end position="755"/>
    </location>
</feature>
<evidence type="ECO:0000313" key="3">
    <source>
        <dbReference type="EMBL" id="HFG19569.1"/>
    </source>
</evidence>
<dbReference type="EMBL" id="DSWI01000009">
    <property type="protein sequence ID" value="HFG19569.1"/>
    <property type="molecule type" value="Genomic_DNA"/>
</dbReference>
<gene>
    <name evidence="3" type="ORF">ENS82_02470</name>
</gene>
<reference evidence="3" key="1">
    <citation type="journal article" date="2020" name="mSystems">
        <title>Genome- and Community-Level Interaction Insights into Carbon Utilization and Element Cycling Functions of Hydrothermarchaeota in Hydrothermal Sediment.</title>
        <authorList>
            <person name="Zhou Z."/>
            <person name="Liu Y."/>
            <person name="Xu W."/>
            <person name="Pan J."/>
            <person name="Luo Z.H."/>
            <person name="Li M."/>
        </authorList>
    </citation>
    <scope>NUCLEOTIDE SEQUENCE [LARGE SCALE GENOMIC DNA]</scope>
    <source>
        <strain evidence="3">SpSt-524</strain>
    </source>
</reference>
<dbReference type="Pfam" id="PF13185">
    <property type="entry name" value="GAF_2"/>
    <property type="match status" value="2"/>
</dbReference>
<dbReference type="NCBIfam" id="TIGR00254">
    <property type="entry name" value="GGDEF"/>
    <property type="match status" value="1"/>
</dbReference>
<dbReference type="GO" id="GO:1902201">
    <property type="term" value="P:negative regulation of bacterial-type flagellum-dependent cell motility"/>
    <property type="evidence" value="ECO:0007669"/>
    <property type="project" value="TreeGrafter"/>
</dbReference>
<dbReference type="AlphaFoldDB" id="A0A7C3DEJ2"/>
<dbReference type="PANTHER" id="PTHR45138">
    <property type="entry name" value="REGULATORY COMPONENTS OF SENSORY TRANSDUCTION SYSTEM"/>
    <property type="match status" value="1"/>
</dbReference>